<reference evidence="2 3" key="1">
    <citation type="submission" date="2021-02" db="EMBL/GenBank/DDBJ databases">
        <title>Complete genome of Desulfoluna sp. strain ASN36.</title>
        <authorList>
            <person name="Takahashi A."/>
            <person name="Kojima H."/>
            <person name="Fukui M."/>
        </authorList>
    </citation>
    <scope>NUCLEOTIDE SEQUENCE [LARGE SCALE GENOMIC DNA]</scope>
    <source>
        <strain evidence="2 3">ASN36</strain>
    </source>
</reference>
<gene>
    <name evidence="2" type="ORF">DSLASN_24230</name>
</gene>
<proteinExistence type="predicted"/>
<keyword evidence="1" id="KW-0812">Transmembrane</keyword>
<organism evidence="2 3">
    <name type="scientific">Desulfoluna limicola</name>
    <dbReference type="NCBI Taxonomy" id="2810562"/>
    <lineage>
        <taxon>Bacteria</taxon>
        <taxon>Pseudomonadati</taxon>
        <taxon>Thermodesulfobacteriota</taxon>
        <taxon>Desulfobacteria</taxon>
        <taxon>Desulfobacterales</taxon>
        <taxon>Desulfolunaceae</taxon>
        <taxon>Desulfoluna</taxon>
    </lineage>
</organism>
<evidence type="ECO:0000256" key="1">
    <source>
        <dbReference type="SAM" id="Phobius"/>
    </source>
</evidence>
<keyword evidence="3" id="KW-1185">Reference proteome</keyword>
<dbReference type="Proteomes" id="UP001320148">
    <property type="component" value="Chromosome"/>
</dbReference>
<evidence type="ECO:0000313" key="3">
    <source>
        <dbReference type="Proteomes" id="UP001320148"/>
    </source>
</evidence>
<keyword evidence="1" id="KW-0472">Membrane</keyword>
<feature type="transmembrane region" description="Helical" evidence="1">
    <location>
        <begin position="12"/>
        <end position="35"/>
    </location>
</feature>
<name>A0ABM7PHN8_9BACT</name>
<evidence type="ECO:0000313" key="2">
    <source>
        <dbReference type="EMBL" id="BCS96791.1"/>
    </source>
</evidence>
<sequence>MKKYLSFKHIGFAAYLIVLVFLIKGAFLDSPALLLRVMDKFEKPSKPFYVVLERMYKLSGDDGFVEEMKFCLMGQGRDTYHGIYLRYVGVVGQKWASNDITSAYVKGLKNIDDEGYFMVISSMGLTGNASLAPTLEDLLAQSRHEEALTGSGATLASSLYLITGKTDYSYLNKNGSERRLALTPELTNARKVIVESRGRKRTLEEMVVLDKTYRMHE</sequence>
<keyword evidence="1" id="KW-1133">Transmembrane helix</keyword>
<dbReference type="EMBL" id="AP024488">
    <property type="protein sequence ID" value="BCS96791.1"/>
    <property type="molecule type" value="Genomic_DNA"/>
</dbReference>
<dbReference type="RefSeq" id="WP_236893075.1">
    <property type="nucleotide sequence ID" value="NZ_AP024488.1"/>
</dbReference>
<protein>
    <submittedName>
        <fullName evidence="2">Uncharacterized protein</fullName>
    </submittedName>
</protein>
<accession>A0ABM7PHN8</accession>